<accession>A0A9P4PL04</accession>
<evidence type="ECO:0000313" key="3">
    <source>
        <dbReference type="Proteomes" id="UP000799764"/>
    </source>
</evidence>
<dbReference type="PANTHER" id="PTHR43142">
    <property type="entry name" value="CARBOXYLIC ESTER HYDROLASE"/>
    <property type="match status" value="1"/>
</dbReference>
<dbReference type="PANTHER" id="PTHR43142:SF5">
    <property type="entry name" value="CARBOXYLIC ESTER HYDROLASE"/>
    <property type="match status" value="1"/>
</dbReference>
<reference evidence="2" key="1">
    <citation type="journal article" date="2020" name="Stud. Mycol.">
        <title>101 Dothideomycetes genomes: a test case for predicting lifestyles and emergence of pathogens.</title>
        <authorList>
            <person name="Haridas S."/>
            <person name="Albert R."/>
            <person name="Binder M."/>
            <person name="Bloem J."/>
            <person name="Labutti K."/>
            <person name="Salamov A."/>
            <person name="Andreopoulos B."/>
            <person name="Baker S."/>
            <person name="Barry K."/>
            <person name="Bills G."/>
            <person name="Bluhm B."/>
            <person name="Cannon C."/>
            <person name="Castanera R."/>
            <person name="Culley D."/>
            <person name="Daum C."/>
            <person name="Ezra D."/>
            <person name="Gonzalez J."/>
            <person name="Henrissat B."/>
            <person name="Kuo A."/>
            <person name="Liang C."/>
            <person name="Lipzen A."/>
            <person name="Lutzoni F."/>
            <person name="Magnuson J."/>
            <person name="Mondo S."/>
            <person name="Nolan M."/>
            <person name="Ohm R."/>
            <person name="Pangilinan J."/>
            <person name="Park H.-J."/>
            <person name="Ramirez L."/>
            <person name="Alfaro M."/>
            <person name="Sun H."/>
            <person name="Tritt A."/>
            <person name="Yoshinaga Y."/>
            <person name="Zwiers L.-H."/>
            <person name="Turgeon B."/>
            <person name="Goodwin S."/>
            <person name="Spatafora J."/>
            <person name="Crous P."/>
            <person name="Grigoriev I."/>
        </authorList>
    </citation>
    <scope>NUCLEOTIDE SEQUENCE</scope>
    <source>
        <strain evidence="2">CBS 690.94</strain>
    </source>
</reference>
<gene>
    <name evidence="2" type="ORF">P171DRAFT_484541</name>
</gene>
<dbReference type="EMBL" id="MU001499">
    <property type="protein sequence ID" value="KAF2445887.1"/>
    <property type="molecule type" value="Genomic_DNA"/>
</dbReference>
<dbReference type="InterPro" id="IPR002018">
    <property type="entry name" value="CarbesteraseB"/>
</dbReference>
<dbReference type="InterPro" id="IPR029058">
    <property type="entry name" value="AB_hydrolase_fold"/>
</dbReference>
<evidence type="ECO:0000259" key="1">
    <source>
        <dbReference type="Pfam" id="PF00135"/>
    </source>
</evidence>
<feature type="domain" description="Carboxylesterase type B" evidence="1">
    <location>
        <begin position="21"/>
        <end position="214"/>
    </location>
</feature>
<proteinExistence type="predicted"/>
<protein>
    <submittedName>
        <fullName evidence="2">Alpha/beta-hydrolase</fullName>
    </submittedName>
</protein>
<dbReference type="SUPFAM" id="SSF53474">
    <property type="entry name" value="alpha/beta-Hydrolases"/>
    <property type="match status" value="1"/>
</dbReference>
<dbReference type="OrthoDB" id="6846267at2759"/>
<dbReference type="Gene3D" id="3.40.50.1820">
    <property type="entry name" value="alpha/beta hydrolase"/>
    <property type="match status" value="1"/>
</dbReference>
<keyword evidence="3" id="KW-1185">Reference proteome</keyword>
<dbReference type="Pfam" id="PF00135">
    <property type="entry name" value="COesterase"/>
    <property type="match status" value="1"/>
</dbReference>
<organism evidence="2 3">
    <name type="scientific">Karstenula rhodostoma CBS 690.94</name>
    <dbReference type="NCBI Taxonomy" id="1392251"/>
    <lineage>
        <taxon>Eukaryota</taxon>
        <taxon>Fungi</taxon>
        <taxon>Dikarya</taxon>
        <taxon>Ascomycota</taxon>
        <taxon>Pezizomycotina</taxon>
        <taxon>Dothideomycetes</taxon>
        <taxon>Pleosporomycetidae</taxon>
        <taxon>Pleosporales</taxon>
        <taxon>Massarineae</taxon>
        <taxon>Didymosphaeriaceae</taxon>
        <taxon>Karstenula</taxon>
    </lineage>
</organism>
<comment type="caution">
    <text evidence="2">The sequence shown here is derived from an EMBL/GenBank/DDBJ whole genome shotgun (WGS) entry which is preliminary data.</text>
</comment>
<name>A0A9P4PL04_9PLEO</name>
<dbReference type="Proteomes" id="UP000799764">
    <property type="component" value="Unassembled WGS sequence"/>
</dbReference>
<dbReference type="AlphaFoldDB" id="A0A9P4PL04"/>
<evidence type="ECO:0000313" key="2">
    <source>
        <dbReference type="EMBL" id="KAF2445887.1"/>
    </source>
</evidence>
<sequence length="214" mass="23494">MLKPHSSIAAPNDTHPKTPLIKILGLPYATIPQRFARAEPLPSLSASPKYKNDVFNATIPGPSSIQPYHSVTDDAANIPLPTFNLPDDEEQAEDCLNLSIHLPPQCLDSSDRLCPERKLPVLVFIHGGAFFLSSANRPYYDPTNLLQHGIQRSTPFIFVGVNCRLGILGFLHSPHSDNLLPENNGLYDQDLALQWVKQHIDGFGGDAENITVIG</sequence>